<dbReference type="UniPathway" id="UPA00031">
    <property type="reaction ID" value="UER00012"/>
</dbReference>
<evidence type="ECO:0000256" key="2">
    <source>
        <dbReference type="ARBA" id="ARBA00005011"/>
    </source>
</evidence>
<dbReference type="NCBIfam" id="TIGR01141">
    <property type="entry name" value="hisC"/>
    <property type="match status" value="1"/>
</dbReference>
<evidence type="ECO:0000256" key="10">
    <source>
        <dbReference type="ARBA" id="ARBA00047481"/>
    </source>
</evidence>
<keyword evidence="8 11" id="KW-0663">Pyridoxal phosphate</keyword>
<dbReference type="InterPro" id="IPR005861">
    <property type="entry name" value="HisP_aminotrans"/>
</dbReference>
<dbReference type="SUPFAM" id="SSF53383">
    <property type="entry name" value="PLP-dependent transferases"/>
    <property type="match status" value="1"/>
</dbReference>
<comment type="similarity">
    <text evidence="3 11">Belongs to the class-II pyridoxal-phosphate-dependent aminotransferase family. Histidinol-phosphate aminotransferase subfamily.</text>
</comment>
<dbReference type="Pfam" id="PF00155">
    <property type="entry name" value="Aminotran_1_2"/>
    <property type="match status" value="1"/>
</dbReference>
<dbReference type="AlphaFoldDB" id="A0A7C4ELN6"/>
<dbReference type="PANTHER" id="PTHR42885">
    <property type="entry name" value="HISTIDINOL-PHOSPHATE AMINOTRANSFERASE-RELATED"/>
    <property type="match status" value="1"/>
</dbReference>
<evidence type="ECO:0000259" key="12">
    <source>
        <dbReference type="Pfam" id="PF00155"/>
    </source>
</evidence>
<comment type="pathway">
    <text evidence="2 11">Amino-acid biosynthesis; L-histidine biosynthesis; L-histidine from 5-phospho-alpha-D-ribose 1-diphosphate: step 7/9.</text>
</comment>
<dbReference type="Gene3D" id="3.40.640.10">
    <property type="entry name" value="Type I PLP-dependent aspartate aminotransferase-like (Major domain)"/>
    <property type="match status" value="1"/>
</dbReference>
<dbReference type="InterPro" id="IPR015422">
    <property type="entry name" value="PyrdxlP-dep_Trfase_small"/>
</dbReference>
<dbReference type="GO" id="GO:0030170">
    <property type="term" value="F:pyridoxal phosphate binding"/>
    <property type="evidence" value="ECO:0007669"/>
    <property type="project" value="InterPro"/>
</dbReference>
<feature type="modified residue" description="N6-(pyridoxal phosphate)lysine" evidence="11">
    <location>
        <position position="214"/>
    </location>
</feature>
<dbReference type="GO" id="GO:0004400">
    <property type="term" value="F:histidinol-phosphate transaminase activity"/>
    <property type="evidence" value="ECO:0007669"/>
    <property type="project" value="UniProtKB-UniRule"/>
</dbReference>
<dbReference type="GO" id="GO:0000105">
    <property type="term" value="P:L-histidine biosynthetic process"/>
    <property type="evidence" value="ECO:0007669"/>
    <property type="project" value="UniProtKB-UniRule"/>
</dbReference>
<feature type="domain" description="Aminotransferase class I/classII large" evidence="12">
    <location>
        <begin position="52"/>
        <end position="345"/>
    </location>
</feature>
<dbReference type="InterPro" id="IPR015421">
    <property type="entry name" value="PyrdxlP-dep_Trfase_major"/>
</dbReference>
<dbReference type="InterPro" id="IPR004839">
    <property type="entry name" value="Aminotransferase_I/II_large"/>
</dbReference>
<organism evidence="13">
    <name type="scientific">Thermodesulfovibrio aggregans</name>
    <dbReference type="NCBI Taxonomy" id="86166"/>
    <lineage>
        <taxon>Bacteria</taxon>
        <taxon>Pseudomonadati</taxon>
        <taxon>Nitrospirota</taxon>
        <taxon>Thermodesulfovibrionia</taxon>
        <taxon>Thermodesulfovibrionales</taxon>
        <taxon>Thermodesulfovibrionaceae</taxon>
        <taxon>Thermodesulfovibrio</taxon>
    </lineage>
</organism>
<dbReference type="Gene3D" id="3.90.1150.10">
    <property type="entry name" value="Aspartate Aminotransferase, domain 1"/>
    <property type="match status" value="1"/>
</dbReference>
<comment type="catalytic activity">
    <reaction evidence="10 11">
        <text>L-histidinol phosphate + 2-oxoglutarate = 3-(imidazol-4-yl)-2-oxopropyl phosphate + L-glutamate</text>
        <dbReference type="Rhea" id="RHEA:23744"/>
        <dbReference type="ChEBI" id="CHEBI:16810"/>
        <dbReference type="ChEBI" id="CHEBI:29985"/>
        <dbReference type="ChEBI" id="CHEBI:57766"/>
        <dbReference type="ChEBI" id="CHEBI:57980"/>
        <dbReference type="EC" id="2.6.1.9"/>
    </reaction>
</comment>
<evidence type="ECO:0000256" key="6">
    <source>
        <dbReference type="ARBA" id="ARBA00022605"/>
    </source>
</evidence>
<keyword evidence="7 11" id="KW-0808">Transferase</keyword>
<evidence type="ECO:0000256" key="1">
    <source>
        <dbReference type="ARBA" id="ARBA00001933"/>
    </source>
</evidence>
<comment type="subunit">
    <text evidence="4 11">Homodimer.</text>
</comment>
<accession>A0A7C4ELN6</accession>
<gene>
    <name evidence="11 13" type="primary">hisC</name>
    <name evidence="13" type="ORF">ENV75_03835</name>
</gene>
<evidence type="ECO:0000256" key="5">
    <source>
        <dbReference type="ARBA" id="ARBA00022576"/>
    </source>
</evidence>
<keyword evidence="6 11" id="KW-0028">Amino-acid biosynthesis</keyword>
<dbReference type="HAMAP" id="MF_01023">
    <property type="entry name" value="HisC_aminotrans_2"/>
    <property type="match status" value="1"/>
</dbReference>
<evidence type="ECO:0000313" key="13">
    <source>
        <dbReference type="EMBL" id="HGG99566.1"/>
    </source>
</evidence>
<reference evidence="13" key="1">
    <citation type="journal article" date="2020" name="mSystems">
        <title>Genome- and Community-Level Interaction Insights into Carbon Utilization and Element Cycling Functions of Hydrothermarchaeota in Hydrothermal Sediment.</title>
        <authorList>
            <person name="Zhou Z."/>
            <person name="Liu Y."/>
            <person name="Xu W."/>
            <person name="Pan J."/>
            <person name="Luo Z.H."/>
            <person name="Li M."/>
        </authorList>
    </citation>
    <scope>NUCLEOTIDE SEQUENCE [LARGE SCALE GENOMIC DNA]</scope>
    <source>
        <strain evidence="13">SpSt-788</strain>
    </source>
</reference>
<keyword evidence="9 11" id="KW-0368">Histidine biosynthesis</keyword>
<evidence type="ECO:0000256" key="9">
    <source>
        <dbReference type="ARBA" id="ARBA00023102"/>
    </source>
</evidence>
<dbReference type="EMBL" id="DTHO01000040">
    <property type="protein sequence ID" value="HGG99566.1"/>
    <property type="molecule type" value="Genomic_DNA"/>
</dbReference>
<evidence type="ECO:0000256" key="11">
    <source>
        <dbReference type="HAMAP-Rule" id="MF_01023"/>
    </source>
</evidence>
<dbReference type="PANTHER" id="PTHR42885:SF2">
    <property type="entry name" value="HISTIDINOL-PHOSPHATE AMINOTRANSFERASE"/>
    <property type="match status" value="1"/>
</dbReference>
<proteinExistence type="inferred from homology"/>
<evidence type="ECO:0000256" key="3">
    <source>
        <dbReference type="ARBA" id="ARBA00007970"/>
    </source>
</evidence>
<protein>
    <recommendedName>
        <fullName evidence="11">Histidinol-phosphate aminotransferase</fullName>
        <ecNumber evidence="11">2.6.1.9</ecNumber>
    </recommendedName>
    <alternativeName>
        <fullName evidence="11">Imidazole acetol-phosphate transaminase</fullName>
    </alternativeName>
</protein>
<keyword evidence="5 11" id="KW-0032">Aminotransferase</keyword>
<dbReference type="EC" id="2.6.1.9" evidence="11"/>
<comment type="caution">
    <text evidence="13">The sequence shown here is derived from an EMBL/GenBank/DDBJ whole genome shotgun (WGS) entry which is preliminary data.</text>
</comment>
<comment type="cofactor">
    <cofactor evidence="1 11">
        <name>pyridoxal 5'-phosphate</name>
        <dbReference type="ChEBI" id="CHEBI:597326"/>
    </cofactor>
</comment>
<sequence>MKFFDVNSILRESVKKLKPYEIKKFPFKIKLDANESPYPVKPCDIALDIPVLLNRYPDPDATGLRKALAGKLKINYRNIIAGNGSDELIYYLILTFGGPVVYPVPTFAMYGIIAQCVGVERLEVALDENFDIDFNKMKNLIISKKPHIVFISSPNNPTGNTFSKDKILSIVETARKKSAIVVIDEAYQPFSSKRGFLPFVKDFENLIILRTLSKIGLAGLRVGYLIGNERILQEINKVRLPYNLDSLSQYLAEHALKNFYSNIKEFIKKTVKERQRIYRELSRINKIKVYPSEANFIFFKVKESKKICNALSKKGILIRDLSPALKDSLRVTVGTKQENDKFLKELKNILKRL</sequence>
<name>A0A7C4ELN6_9BACT</name>
<dbReference type="InterPro" id="IPR015424">
    <property type="entry name" value="PyrdxlP-dep_Trfase"/>
</dbReference>
<evidence type="ECO:0000256" key="8">
    <source>
        <dbReference type="ARBA" id="ARBA00022898"/>
    </source>
</evidence>
<dbReference type="CDD" id="cd00609">
    <property type="entry name" value="AAT_like"/>
    <property type="match status" value="1"/>
</dbReference>
<evidence type="ECO:0000256" key="7">
    <source>
        <dbReference type="ARBA" id="ARBA00022679"/>
    </source>
</evidence>
<evidence type="ECO:0000256" key="4">
    <source>
        <dbReference type="ARBA" id="ARBA00011738"/>
    </source>
</evidence>